<dbReference type="PANTHER" id="PTHR30399">
    <property type="entry name" value="UNCHARACTERIZED PROTEIN YGJP"/>
    <property type="match status" value="1"/>
</dbReference>
<dbReference type="CDD" id="cd07344">
    <property type="entry name" value="M48_yhfN_like"/>
    <property type="match status" value="1"/>
</dbReference>
<comment type="caution">
    <text evidence="2">The sequence shown here is derived from an EMBL/GenBank/DDBJ whole genome shotgun (WGS) entry which is preliminary data.</text>
</comment>
<reference evidence="2 3" key="1">
    <citation type="submission" date="2022-01" db="EMBL/GenBank/DDBJ databases">
        <title>Maritalea mediterranea sp. nov., isolated from marine plastic residues from the Malva-rosa beach (Valencia, Spain).</title>
        <authorList>
            <person name="Vidal-Verdu A."/>
            <person name="Molina-Menor E."/>
            <person name="Pascual J."/>
            <person name="Pereto J."/>
            <person name="Porcar M."/>
        </authorList>
    </citation>
    <scope>NUCLEOTIDE SEQUENCE [LARGE SCALE GENOMIC DNA]</scope>
    <source>
        <strain evidence="2 3">P4.10X</strain>
    </source>
</reference>
<accession>A0ABS9E2E7</accession>
<gene>
    <name evidence="2" type="ORF">L1I42_00905</name>
</gene>
<evidence type="ECO:0000259" key="1">
    <source>
        <dbReference type="Pfam" id="PF01863"/>
    </source>
</evidence>
<evidence type="ECO:0000313" key="3">
    <source>
        <dbReference type="Proteomes" id="UP001201217"/>
    </source>
</evidence>
<dbReference type="Proteomes" id="UP001201217">
    <property type="component" value="Unassembled WGS sequence"/>
</dbReference>
<keyword evidence="3" id="KW-1185">Reference proteome</keyword>
<dbReference type="EMBL" id="JAKGTI010000001">
    <property type="protein sequence ID" value="MCF4097043.1"/>
    <property type="molecule type" value="Genomic_DNA"/>
</dbReference>
<feature type="domain" description="YgjP-like metallopeptidase" evidence="1">
    <location>
        <begin position="39"/>
        <end position="237"/>
    </location>
</feature>
<dbReference type="InterPro" id="IPR053136">
    <property type="entry name" value="UTP_pyrophosphatase-like"/>
</dbReference>
<name>A0ABS9E2E7_9HYPH</name>
<proteinExistence type="predicted"/>
<evidence type="ECO:0000313" key="2">
    <source>
        <dbReference type="EMBL" id="MCF4097043.1"/>
    </source>
</evidence>
<sequence>MSEIHSMMLKRRQAIPETVQMNLTTGAVDVVVRQHARAKHYRLSLHPKKGVVLTVPKRGNWRDAQDFLSRHQTWLNERMDQIAPPTLLAPDMSVPLRGVPHQLARTGNLRGLVELDETNSQINVPGAPDHFARKLGDWLKAQARQDLEKQVQFHAARLELSPKGITIRDQTSRWGSCSSSGQLNFSWRLVLAPPYVLDYVAAHEVAHLREMNHSARFWRTVKETLPDMDRGHDWLKVHGRELMRFQIKG</sequence>
<dbReference type="InterPro" id="IPR002725">
    <property type="entry name" value="YgjP-like_metallopeptidase"/>
</dbReference>
<dbReference type="PANTHER" id="PTHR30399:SF1">
    <property type="entry name" value="UTP PYROPHOSPHATASE"/>
    <property type="match status" value="1"/>
</dbReference>
<dbReference type="Gene3D" id="3.30.2010.10">
    <property type="entry name" value="Metalloproteases ('zincins'), catalytic domain"/>
    <property type="match status" value="1"/>
</dbReference>
<organism evidence="2 3">
    <name type="scientific">Maritalea mediterranea</name>
    <dbReference type="NCBI Taxonomy" id="2909667"/>
    <lineage>
        <taxon>Bacteria</taxon>
        <taxon>Pseudomonadati</taxon>
        <taxon>Pseudomonadota</taxon>
        <taxon>Alphaproteobacteria</taxon>
        <taxon>Hyphomicrobiales</taxon>
        <taxon>Devosiaceae</taxon>
        <taxon>Maritalea</taxon>
    </lineage>
</organism>
<protein>
    <submittedName>
        <fullName evidence="2">M48 family metallopeptidase</fullName>
    </submittedName>
</protein>
<dbReference type="Pfam" id="PF01863">
    <property type="entry name" value="YgjP-like"/>
    <property type="match status" value="1"/>
</dbReference>